<dbReference type="Proteomes" id="UP001462502">
    <property type="component" value="Unassembled WGS sequence"/>
</dbReference>
<evidence type="ECO:0000313" key="1">
    <source>
        <dbReference type="EMBL" id="MEO9387038.1"/>
    </source>
</evidence>
<gene>
    <name evidence="1" type="ORF">ABI908_23375</name>
</gene>
<comment type="caution">
    <text evidence="1">The sequence shown here is derived from an EMBL/GenBank/DDBJ whole genome shotgun (WGS) entry which is preliminary data.</text>
</comment>
<name>A0ABV0J0X3_9NEIS</name>
<sequence length="404" mass="44517">MTPLNVLLSGDGYKYGAHALIRQGIDSAQFYFGVRQAQTPVVAIGMNMVADALRDPITHADIDSALELVEFDKRPWRAIADLGHYPVRVRSIPEGAIVDPARPILTLDITENRFLWLAPLLEAIVYQAVWYPSTVATKLLDMRARLAAGGWSFLVPQYNRGSSSQEQAAKSALAYNLVFGASEHQAALLGHAYPGMPRFRIGGHVCEHMITLLNDEDKCAGLGSAVMCDTNDPDPEPFIRRNIRQLVKSRSPILIDGGDVEAEMLRAANLVYELAGGELIDGKIMLPIPIVQLDNMPYDRWRQMVANLAGSRFHPGCFVFADEKYTAHEITRDTYGFAFKVCAKEEGGQTVALAKQPGRAKGTLSGRFELPITLYDFGAVRLTPYGEIEARVRQSLTELPKGDS</sequence>
<protein>
    <submittedName>
        <fullName evidence="1">Uncharacterized protein</fullName>
    </submittedName>
</protein>
<dbReference type="InterPro" id="IPR013785">
    <property type="entry name" value="Aldolase_TIM"/>
</dbReference>
<dbReference type="RefSeq" id="WP_347937948.1">
    <property type="nucleotide sequence ID" value="NZ_JBDXMI010000004.1"/>
</dbReference>
<dbReference type="Gene3D" id="3.20.20.70">
    <property type="entry name" value="Aldolase class I"/>
    <property type="match status" value="1"/>
</dbReference>
<reference evidence="1 2" key="1">
    <citation type="submission" date="2024-05" db="EMBL/GenBank/DDBJ databases">
        <authorList>
            <person name="De Oliveira J.P."/>
            <person name="Noriler S.A."/>
            <person name="De Oliveira A.G."/>
            <person name="Sipoli D.S."/>
        </authorList>
    </citation>
    <scope>NUCLEOTIDE SEQUENCE [LARGE SCALE GENOMIC DNA]</scope>
    <source>
        <strain evidence="1 2">LABIM192</strain>
    </source>
</reference>
<accession>A0ABV0J0X3</accession>
<dbReference type="InterPro" id="IPR016471">
    <property type="entry name" value="Nicotinamide_PRibTrfase"/>
</dbReference>
<organism evidence="1 2">
    <name type="scientific">Chromobacterium phragmitis</name>
    <dbReference type="NCBI Taxonomy" id="2202141"/>
    <lineage>
        <taxon>Bacteria</taxon>
        <taxon>Pseudomonadati</taxon>
        <taxon>Pseudomonadota</taxon>
        <taxon>Betaproteobacteria</taxon>
        <taxon>Neisseriales</taxon>
        <taxon>Chromobacteriaceae</taxon>
        <taxon>Chromobacterium</taxon>
    </lineage>
</organism>
<proteinExistence type="predicted"/>
<dbReference type="EMBL" id="JBDXMI010000004">
    <property type="protein sequence ID" value="MEO9387038.1"/>
    <property type="molecule type" value="Genomic_DNA"/>
</dbReference>
<dbReference type="PANTHER" id="PTHR43816">
    <property type="entry name" value="NICOTINAMIDE PHOSPHORIBOSYLTRANSFERASE"/>
    <property type="match status" value="1"/>
</dbReference>
<dbReference type="PANTHER" id="PTHR43816:SF1">
    <property type="entry name" value="NICOTINAMIDE PHOSPHORIBOSYLTRANSFERASE"/>
    <property type="match status" value="1"/>
</dbReference>
<evidence type="ECO:0000313" key="2">
    <source>
        <dbReference type="Proteomes" id="UP001462502"/>
    </source>
</evidence>
<keyword evidence="2" id="KW-1185">Reference proteome</keyword>